<evidence type="ECO:0000313" key="15">
    <source>
        <dbReference type="EMBL" id="RWY43664.1"/>
    </source>
</evidence>
<evidence type="ECO:0000256" key="3">
    <source>
        <dbReference type="ARBA" id="ARBA00022741"/>
    </source>
</evidence>
<dbReference type="GO" id="GO:0061605">
    <property type="term" value="F:molybdopterin-synthase adenylyltransferase activity"/>
    <property type="evidence" value="ECO:0007669"/>
    <property type="project" value="UniProtKB-EC"/>
</dbReference>
<evidence type="ECO:0000256" key="13">
    <source>
        <dbReference type="SAM" id="Phobius"/>
    </source>
</evidence>
<evidence type="ECO:0000313" key="16">
    <source>
        <dbReference type="Proteomes" id="UP000287168"/>
    </source>
</evidence>
<dbReference type="CDD" id="cd00757">
    <property type="entry name" value="ThiF_MoeB_HesA_family"/>
    <property type="match status" value="1"/>
</dbReference>
<proteinExistence type="inferred from homology"/>
<keyword evidence="13" id="KW-0812">Transmembrane</keyword>
<comment type="function">
    <text evidence="6">Catalyzes the adenylation by ATP of the carboxyl group of the C-terminal glycine of sulfur carrier protein MoaD.</text>
</comment>
<evidence type="ECO:0000256" key="8">
    <source>
        <dbReference type="ARBA" id="ARBA00066884"/>
    </source>
</evidence>
<dbReference type="GO" id="GO:0008146">
    <property type="term" value="F:sulfotransferase activity"/>
    <property type="evidence" value="ECO:0007669"/>
    <property type="project" value="TreeGrafter"/>
</dbReference>
<dbReference type="InterPro" id="IPR000594">
    <property type="entry name" value="ThiF_NAD_FAD-bd"/>
</dbReference>
<evidence type="ECO:0000256" key="7">
    <source>
        <dbReference type="ARBA" id="ARBA00063809"/>
    </source>
</evidence>
<dbReference type="GO" id="GO:0005829">
    <property type="term" value="C:cytosol"/>
    <property type="evidence" value="ECO:0007669"/>
    <property type="project" value="TreeGrafter"/>
</dbReference>
<sequence length="334" mass="35850">MPKRYRLVPLALVFVIGFMVVEDIVSGKVYTRSPDFPQRLISGVWIWWAFGLTALIWLVKRGLSWIRARAPQPEILASASQDGPLKSVELERYSRHLLLREIGGPGQVRLKNARVLVVGAGGLGSPVILYLAAAGVGEIFVVDDDQVENSNLQRQIVHTDQRLGQDKAVSAAGAALALNPFIRVHPLVTRLDEKNGAELIAGVDLVLDGTDNFDTRYLVNALCVAAGKPLISAAITQWEGQISLYHPAGGAPCYACVFPTRPADGLAPACAEAGVIAPLPGVVGSLMALEAVKYLTGAGQGLKGRLLMFDGLWQENRTITVKRRTDCAVCGAKP</sequence>
<comment type="catalytic activity">
    <reaction evidence="5">
        <text>[molybdopterin-synthase sulfur-carrier protein]-C-terminal Gly-Gly + ATP + H(+) = [molybdopterin-synthase sulfur-carrier protein]-C-terminal Gly-Gly-AMP + diphosphate</text>
        <dbReference type="Rhea" id="RHEA:43616"/>
        <dbReference type="Rhea" id="RHEA-COMP:12159"/>
        <dbReference type="Rhea" id="RHEA-COMP:12202"/>
        <dbReference type="ChEBI" id="CHEBI:15378"/>
        <dbReference type="ChEBI" id="CHEBI:30616"/>
        <dbReference type="ChEBI" id="CHEBI:33019"/>
        <dbReference type="ChEBI" id="CHEBI:90618"/>
        <dbReference type="ChEBI" id="CHEBI:90778"/>
        <dbReference type="EC" id="2.7.7.80"/>
    </reaction>
</comment>
<feature type="transmembrane region" description="Helical" evidence="13">
    <location>
        <begin position="43"/>
        <end position="59"/>
    </location>
</feature>
<accession>A0A444MF92</accession>
<keyword evidence="13" id="KW-1133">Transmembrane helix</keyword>
<dbReference type="EC" id="2.7.7.80" evidence="8"/>
<keyword evidence="3" id="KW-0547">Nucleotide-binding</keyword>
<comment type="subunit">
    <text evidence="7">Homodimer. Forms a stable heterotetrameric complex of 2 MoeB and 2 MoaD during adenylation of MoaD.</text>
</comment>
<dbReference type="SUPFAM" id="SSF69572">
    <property type="entry name" value="Activating enzymes of the ubiquitin-like proteins"/>
    <property type="match status" value="1"/>
</dbReference>
<dbReference type="InterPro" id="IPR035985">
    <property type="entry name" value="Ubiquitin-activating_enz"/>
</dbReference>
<dbReference type="InterPro" id="IPR045886">
    <property type="entry name" value="ThiF/MoeB/HesA"/>
</dbReference>
<reference evidence="15 16" key="1">
    <citation type="journal article" date="2015" name="Int. J. Syst. Evol. Microbiol.">
        <title>Gemmobacter intermedius sp. nov., isolated from a white stork (Ciconia ciconia).</title>
        <authorList>
            <person name="Kampfer P."/>
            <person name="Jerzak L."/>
            <person name="Wilharm G."/>
            <person name="Golke J."/>
            <person name="Busse H.J."/>
            <person name="Glaeser S.P."/>
        </authorList>
    </citation>
    <scope>NUCLEOTIDE SEQUENCE [LARGE SCALE GENOMIC DNA]</scope>
    <source>
        <strain evidence="15 16">119/4</strain>
    </source>
</reference>
<evidence type="ECO:0000256" key="1">
    <source>
        <dbReference type="ARBA" id="ARBA00009919"/>
    </source>
</evidence>
<keyword evidence="4" id="KW-0067">ATP-binding</keyword>
<evidence type="ECO:0000259" key="14">
    <source>
        <dbReference type="Pfam" id="PF00899"/>
    </source>
</evidence>
<evidence type="ECO:0000256" key="10">
    <source>
        <dbReference type="ARBA" id="ARBA00075110"/>
    </source>
</evidence>
<evidence type="ECO:0000256" key="5">
    <source>
        <dbReference type="ARBA" id="ARBA00052218"/>
    </source>
</evidence>
<name>A0A444MF92_9RHOB</name>
<dbReference type="EMBL" id="SBLC01000004">
    <property type="protein sequence ID" value="RWY43664.1"/>
    <property type="molecule type" value="Genomic_DNA"/>
</dbReference>
<dbReference type="GO" id="GO:0005524">
    <property type="term" value="F:ATP binding"/>
    <property type="evidence" value="ECO:0007669"/>
    <property type="project" value="UniProtKB-KW"/>
</dbReference>
<dbReference type="Pfam" id="PF00899">
    <property type="entry name" value="ThiF"/>
    <property type="match status" value="1"/>
</dbReference>
<evidence type="ECO:0000256" key="12">
    <source>
        <dbReference type="ARBA" id="ARBA00078531"/>
    </source>
</evidence>
<feature type="domain" description="THIF-type NAD/FAD binding fold" evidence="14">
    <location>
        <begin position="93"/>
        <end position="328"/>
    </location>
</feature>
<dbReference type="GO" id="GO:0008641">
    <property type="term" value="F:ubiquitin-like modifier activating enzyme activity"/>
    <property type="evidence" value="ECO:0007669"/>
    <property type="project" value="InterPro"/>
</dbReference>
<dbReference type="OrthoDB" id="9804286at2"/>
<organism evidence="15 16">
    <name type="scientific">Falsigemmobacter intermedius</name>
    <dbReference type="NCBI Taxonomy" id="1553448"/>
    <lineage>
        <taxon>Bacteria</taxon>
        <taxon>Pseudomonadati</taxon>
        <taxon>Pseudomonadota</taxon>
        <taxon>Alphaproteobacteria</taxon>
        <taxon>Rhodobacterales</taxon>
        <taxon>Paracoccaceae</taxon>
        <taxon>Falsigemmobacter</taxon>
    </lineage>
</organism>
<evidence type="ECO:0000256" key="4">
    <source>
        <dbReference type="ARBA" id="ARBA00022840"/>
    </source>
</evidence>
<keyword evidence="2" id="KW-0808">Transferase</keyword>
<dbReference type="GO" id="GO:0004792">
    <property type="term" value="F:thiosulfate-cyanide sulfurtransferase activity"/>
    <property type="evidence" value="ECO:0007669"/>
    <property type="project" value="TreeGrafter"/>
</dbReference>
<dbReference type="AlphaFoldDB" id="A0A444MF92"/>
<dbReference type="Gene3D" id="3.40.50.720">
    <property type="entry name" value="NAD(P)-binding Rossmann-like Domain"/>
    <property type="match status" value="1"/>
</dbReference>
<dbReference type="NCBIfam" id="NF004281">
    <property type="entry name" value="PRK05690.1"/>
    <property type="match status" value="1"/>
</dbReference>
<dbReference type="Proteomes" id="UP000287168">
    <property type="component" value="Unassembled WGS sequence"/>
</dbReference>
<keyword evidence="13" id="KW-0472">Membrane</keyword>
<dbReference type="PANTHER" id="PTHR10953:SF102">
    <property type="entry name" value="ADENYLYLTRANSFERASE AND SULFURTRANSFERASE MOCS3"/>
    <property type="match status" value="1"/>
</dbReference>
<evidence type="ECO:0000256" key="2">
    <source>
        <dbReference type="ARBA" id="ARBA00022679"/>
    </source>
</evidence>
<evidence type="ECO:0000256" key="9">
    <source>
        <dbReference type="ARBA" id="ARBA00073635"/>
    </source>
</evidence>
<protein>
    <recommendedName>
        <fullName evidence="9">Molybdopterin-synthase adenylyltransferase</fullName>
        <ecNumber evidence="8">2.7.7.80</ecNumber>
    </recommendedName>
    <alternativeName>
        <fullName evidence="12">MoaD protein adenylase</fullName>
    </alternativeName>
    <alternativeName>
        <fullName evidence="10">Molybdopterin-converting factor subunit 1 adenylase</fullName>
    </alternativeName>
    <alternativeName>
        <fullName evidence="11">Sulfur carrier protein MoaD adenylyltransferase</fullName>
    </alternativeName>
</protein>
<dbReference type="PANTHER" id="PTHR10953">
    <property type="entry name" value="UBIQUITIN-ACTIVATING ENZYME E1"/>
    <property type="match status" value="1"/>
</dbReference>
<comment type="caution">
    <text evidence="15">The sequence shown here is derived from an EMBL/GenBank/DDBJ whole genome shotgun (WGS) entry which is preliminary data.</text>
</comment>
<keyword evidence="16" id="KW-1185">Reference proteome</keyword>
<dbReference type="FunFam" id="3.40.50.720:FF:000033">
    <property type="entry name" value="Adenylyltransferase and sulfurtransferase MOCS3"/>
    <property type="match status" value="1"/>
</dbReference>
<evidence type="ECO:0000256" key="11">
    <source>
        <dbReference type="ARBA" id="ARBA00075328"/>
    </source>
</evidence>
<evidence type="ECO:0000256" key="6">
    <source>
        <dbReference type="ARBA" id="ARBA00055169"/>
    </source>
</evidence>
<gene>
    <name evidence="15" type="ORF">EP867_04060</name>
</gene>
<comment type="similarity">
    <text evidence="1">Belongs to the HesA/MoeB/ThiF family.</text>
</comment>